<evidence type="ECO:0000259" key="3">
    <source>
        <dbReference type="SMART" id="SM00198"/>
    </source>
</evidence>
<dbReference type="PRINTS" id="PR00837">
    <property type="entry name" value="V5TPXLIKE"/>
</dbReference>
<dbReference type="PANTHER" id="PTHR10334">
    <property type="entry name" value="CYSTEINE-RICH SECRETORY PROTEIN-RELATED"/>
    <property type="match status" value="1"/>
</dbReference>
<evidence type="ECO:0000256" key="2">
    <source>
        <dbReference type="SAM" id="SignalP"/>
    </source>
</evidence>
<feature type="compositionally biased region" description="Low complexity" evidence="1">
    <location>
        <begin position="207"/>
        <end position="280"/>
    </location>
</feature>
<dbReference type="OrthoDB" id="337038at2759"/>
<dbReference type="Gene3D" id="3.40.33.10">
    <property type="entry name" value="CAP"/>
    <property type="match status" value="1"/>
</dbReference>
<evidence type="ECO:0000313" key="5">
    <source>
        <dbReference type="Proteomes" id="UP000031516"/>
    </source>
</evidence>
<feature type="chain" id="PRO_5002039164" evidence="2">
    <location>
        <begin position="19"/>
        <end position="452"/>
    </location>
</feature>
<feature type="region of interest" description="Disordered" evidence="1">
    <location>
        <begin position="151"/>
        <end position="173"/>
    </location>
</feature>
<reference evidence="4 5" key="1">
    <citation type="submission" date="2014-03" db="EMBL/GenBank/DDBJ databases">
        <title>The genome of Kluyveromyces dobzhanskii.</title>
        <authorList>
            <person name="Nystedt B."/>
            <person name="Astrom S."/>
        </authorList>
    </citation>
    <scope>NUCLEOTIDE SEQUENCE [LARGE SCALE GENOMIC DNA]</scope>
    <source>
        <strain evidence="4 5">CBS 2104</strain>
    </source>
</reference>
<evidence type="ECO:0000256" key="1">
    <source>
        <dbReference type="SAM" id="MobiDB-lite"/>
    </source>
</evidence>
<feature type="region of interest" description="Disordered" evidence="1">
    <location>
        <begin position="207"/>
        <end position="289"/>
    </location>
</feature>
<accession>A0A0A8L3B8</accession>
<protein>
    <submittedName>
        <fullName evidence="4">WGS project CCBQ000000000 data, contig MAT</fullName>
    </submittedName>
</protein>
<gene>
    <name evidence="4" type="ORF">KLDO_g1034</name>
</gene>
<dbReference type="InterPro" id="IPR001283">
    <property type="entry name" value="CRISP-related"/>
</dbReference>
<feature type="domain" description="SCP" evidence="3">
    <location>
        <begin position="294"/>
        <end position="433"/>
    </location>
</feature>
<feature type="compositionally biased region" description="Low complexity" evidence="1">
    <location>
        <begin position="48"/>
        <end position="91"/>
    </location>
</feature>
<dbReference type="SUPFAM" id="SSF55797">
    <property type="entry name" value="PR-1-like"/>
    <property type="match status" value="1"/>
</dbReference>
<keyword evidence="2" id="KW-0732">Signal</keyword>
<dbReference type="SMART" id="SM00198">
    <property type="entry name" value="SCP"/>
    <property type="match status" value="1"/>
</dbReference>
<feature type="compositionally biased region" description="Low complexity" evidence="1">
    <location>
        <begin position="162"/>
        <end position="173"/>
    </location>
</feature>
<feature type="signal peptide" evidence="2">
    <location>
        <begin position="1"/>
        <end position="18"/>
    </location>
</feature>
<dbReference type="EMBL" id="CCBQ010000018">
    <property type="protein sequence ID" value="CDO92722.1"/>
    <property type="molecule type" value="Genomic_DNA"/>
</dbReference>
<dbReference type="InterPro" id="IPR018244">
    <property type="entry name" value="Allrgn_V5/Tpx1_CS"/>
</dbReference>
<dbReference type="AlphaFoldDB" id="A0A0A8L3B8"/>
<comment type="caution">
    <text evidence="4">The sequence shown here is derived from an EMBL/GenBank/DDBJ whole genome shotgun (WGS) entry which is preliminary data.</text>
</comment>
<dbReference type="InterPro" id="IPR014044">
    <property type="entry name" value="CAP_dom"/>
</dbReference>
<keyword evidence="5" id="KW-1185">Reference proteome</keyword>
<feature type="compositionally biased region" description="Polar residues" evidence="1">
    <location>
        <begin position="92"/>
        <end position="102"/>
    </location>
</feature>
<dbReference type="InterPro" id="IPR035940">
    <property type="entry name" value="CAP_sf"/>
</dbReference>
<organism evidence="4 5">
    <name type="scientific">Kluyveromyces dobzhanskii CBS 2104</name>
    <dbReference type="NCBI Taxonomy" id="1427455"/>
    <lineage>
        <taxon>Eukaryota</taxon>
        <taxon>Fungi</taxon>
        <taxon>Dikarya</taxon>
        <taxon>Ascomycota</taxon>
        <taxon>Saccharomycotina</taxon>
        <taxon>Saccharomycetes</taxon>
        <taxon>Saccharomycetales</taxon>
        <taxon>Saccharomycetaceae</taxon>
        <taxon>Kluyveromyces</taxon>
    </lineage>
</organism>
<dbReference type="Proteomes" id="UP000031516">
    <property type="component" value="Unassembled WGS sequence"/>
</dbReference>
<feature type="region of interest" description="Disordered" evidence="1">
    <location>
        <begin position="41"/>
        <end position="107"/>
    </location>
</feature>
<dbReference type="Pfam" id="PF00188">
    <property type="entry name" value="CAP"/>
    <property type="match status" value="1"/>
</dbReference>
<dbReference type="PROSITE" id="PS01009">
    <property type="entry name" value="CRISP_1"/>
    <property type="match status" value="1"/>
</dbReference>
<evidence type="ECO:0000313" key="4">
    <source>
        <dbReference type="EMBL" id="CDO92722.1"/>
    </source>
</evidence>
<proteinExistence type="predicted"/>
<dbReference type="GO" id="GO:0005576">
    <property type="term" value="C:extracellular region"/>
    <property type="evidence" value="ECO:0007669"/>
    <property type="project" value="InterPro"/>
</dbReference>
<sequence length="452" mass="44680">MKFNSVIVSSFLAAMALAQSTATLDLTVEATFTRLTKPGVTLSDDETSATVTGTASDAASTGASTASSSATLSGSVPSSSVTGGASSTDSAFASSGATDSAPVSSGSTGLTLSGVVTSSSAAPSSALYSNSSAPVGSSTLLTAINSGDSSEAVAATPSTDEISGSATTGIESSSIESLSTSALESGSISSSVAPSSAVSSSAASSSTASSSAASSSTASSSAASSSASSASTTSTLSSTSASSTSSTSSASSTSPTSTSSASTSSTSTSSTSTTLSSTSADSQATNTSVVISDEDRVNVLNSHNDYRALHQDTDPLVWNDDLADYAYEYTQSLIGGSSDPCNYVLVHSGGSYGENLAAGTNSDPVDLVGLWYDEIEYYDYNNVTGVSHNGHDVGHFTQLVWASSTEVGCSVTKCSSGAVYLICEYSPAGNIKVIGGDDDYILYKENVKPLIT</sequence>
<name>A0A0A8L3B8_9SACH</name>